<dbReference type="Proteomes" id="UP000829194">
    <property type="component" value="Chromosome"/>
</dbReference>
<organism evidence="2 3">
    <name type="scientific">Lysobacter gummosus</name>
    <dbReference type="NCBI Taxonomy" id="262324"/>
    <lineage>
        <taxon>Bacteria</taxon>
        <taxon>Pseudomonadati</taxon>
        <taxon>Pseudomonadota</taxon>
        <taxon>Gammaproteobacteria</taxon>
        <taxon>Lysobacterales</taxon>
        <taxon>Lysobacteraceae</taxon>
        <taxon>Lysobacter</taxon>
    </lineage>
</organism>
<proteinExistence type="predicted"/>
<gene>
    <name evidence="2" type="ORF">MOV92_00665</name>
</gene>
<evidence type="ECO:0000313" key="3">
    <source>
        <dbReference type="Proteomes" id="UP000829194"/>
    </source>
</evidence>
<sequence>MKFRWVAGLAGIVVIGVAIASHYGTFICSSGCTLNGPTPDPDTVVFIQSTVNQKVNQWKAKDTVTICNATACSTYLMTSVFGGVAGMQQIAKTPRGSGGSGSGSGGEGGSSGGSGGSWSGVGGGGCEGECEGKVIVGTEKPIQP</sequence>
<feature type="compositionally biased region" description="Gly residues" evidence="1">
    <location>
        <begin position="96"/>
        <end position="125"/>
    </location>
</feature>
<keyword evidence="3" id="KW-1185">Reference proteome</keyword>
<dbReference type="RefSeq" id="WP_148648679.1">
    <property type="nucleotide sequence ID" value="NZ_CP011131.1"/>
</dbReference>
<feature type="region of interest" description="Disordered" evidence="1">
    <location>
        <begin position="92"/>
        <end position="125"/>
    </location>
</feature>
<name>A0ABY3XB56_9GAMM</name>
<protein>
    <submittedName>
        <fullName evidence="2">Uncharacterized protein</fullName>
    </submittedName>
</protein>
<dbReference type="EMBL" id="CP093547">
    <property type="protein sequence ID" value="UNP29834.1"/>
    <property type="molecule type" value="Genomic_DNA"/>
</dbReference>
<evidence type="ECO:0000256" key="1">
    <source>
        <dbReference type="SAM" id="MobiDB-lite"/>
    </source>
</evidence>
<accession>A0ABY3XB56</accession>
<reference evidence="2 3" key="1">
    <citation type="submission" date="2022-03" db="EMBL/GenBank/DDBJ databases">
        <title>Complete genome sequence of Lysobacter capsici VKM B-2533 and Lysobacter gummosus 10.1.1, promising sources of lytic agents.</title>
        <authorList>
            <person name="Tarlachkov S.V."/>
            <person name="Kudryakova I.V."/>
            <person name="Afoshin A.S."/>
            <person name="Leontyevskaya E.A."/>
            <person name="Leontyevskaya N.V."/>
        </authorList>
    </citation>
    <scope>NUCLEOTIDE SEQUENCE [LARGE SCALE GENOMIC DNA]</scope>
    <source>
        <strain evidence="2 3">10.1.1</strain>
    </source>
</reference>
<evidence type="ECO:0000313" key="2">
    <source>
        <dbReference type="EMBL" id="UNP29834.1"/>
    </source>
</evidence>